<gene>
    <name evidence="2" type="ORF">GM418_23145</name>
</gene>
<evidence type="ECO:0000313" key="3">
    <source>
        <dbReference type="Proteomes" id="UP000428260"/>
    </source>
</evidence>
<dbReference type="KEGG" id="mcos:GM418_23145"/>
<keyword evidence="3" id="KW-1185">Reference proteome</keyword>
<dbReference type="Proteomes" id="UP000428260">
    <property type="component" value="Chromosome"/>
</dbReference>
<evidence type="ECO:0008006" key="4">
    <source>
        <dbReference type="Google" id="ProtNLM"/>
    </source>
</evidence>
<dbReference type="AlphaFoldDB" id="A0A6I6K1Y4"/>
<protein>
    <recommendedName>
        <fullName evidence="4">DUF4890 domain-containing protein</fullName>
    </recommendedName>
</protein>
<organism evidence="2 3">
    <name type="scientific">Maribellus comscasis</name>
    <dbReference type="NCBI Taxonomy" id="2681766"/>
    <lineage>
        <taxon>Bacteria</taxon>
        <taxon>Pseudomonadati</taxon>
        <taxon>Bacteroidota</taxon>
        <taxon>Bacteroidia</taxon>
        <taxon>Marinilabiliales</taxon>
        <taxon>Prolixibacteraceae</taxon>
        <taxon>Maribellus</taxon>
    </lineage>
</organism>
<dbReference type="EMBL" id="CP046401">
    <property type="protein sequence ID" value="QGY46452.1"/>
    <property type="molecule type" value="Genomic_DNA"/>
</dbReference>
<dbReference type="RefSeq" id="WP_158869585.1">
    <property type="nucleotide sequence ID" value="NZ_CP046401.1"/>
</dbReference>
<name>A0A6I6K1Y4_9BACT</name>
<feature type="coiled-coil region" evidence="1">
    <location>
        <begin position="68"/>
        <end position="98"/>
    </location>
</feature>
<reference evidence="2 3" key="1">
    <citation type="submission" date="2019-11" db="EMBL/GenBank/DDBJ databases">
        <authorList>
            <person name="Zheng R.K."/>
            <person name="Sun C.M."/>
        </authorList>
    </citation>
    <scope>NUCLEOTIDE SEQUENCE [LARGE SCALE GENOMIC DNA]</scope>
    <source>
        <strain evidence="2 3">WC007</strain>
    </source>
</reference>
<keyword evidence="1" id="KW-0175">Coiled coil</keyword>
<evidence type="ECO:0000256" key="1">
    <source>
        <dbReference type="SAM" id="Coils"/>
    </source>
</evidence>
<proteinExistence type="predicted"/>
<accession>A0A6I6K1Y4</accession>
<evidence type="ECO:0000313" key="2">
    <source>
        <dbReference type="EMBL" id="QGY46452.1"/>
    </source>
</evidence>
<sequence>MKKIVIVGFIICLFPAKIFSQNIGAQYSPEERAQIQTEWMKETLQLNAGQVSKVDSLNLEYALKMEKVKSVQGRISQLKEAREISEEKDGKLKQMMDEGQFETYLKKRKELRKKMNEIRKGQ</sequence>